<sequence length="1045" mass="123614">MNHTIKIKEVPHNGKPITKIEIAPQSRYIVTYSQEDKSFVGWYSKACKVIRKKDSFVKYIKNNINPRIGLLLGIKDSQDDELNDDNNDDSGPLIVDDKVQPYNLDLDISDYKVSDNKIIMYEGNDELAIIYDMKNKKKITLNSSLKKYADDKYKFNFPYYKFTNFLTSGDLATYNVIESKGFETQLINRKPVILIYSSNNINDNSWECKSTHELDDMNTVEINFGGITNDRLWILSKNTILILDLFTFQYRKIPLEIKGKVGTKMIELKFLKSLMVISIEDVHFIYSDRMDFIIKIIVGSNLENSTKYNTLIKYFLETNGNSNYFNYFNNIQFKLNEQKVFGIFYEKPWMINIRKCDLETYIINNTYINSEEINNSKDVINENIFYNIEKQLTATVKDEKEFIKKYIIPNLMNSNVNKSGYDMRLKSDKDEIILEAFNNSSQNEIESSYNIKYSENWEHTKYNNAYILYDETELHIYIFNIKFNKIELKCCYHIKFLKYAFALYYNKPDALKIEEIKEIAQPTDNDGLKKQWILYVINQKYFLVYYGENLLKSAIKQHNIKLIESIYNKTLENFKKDPNNNIYILSLLCKNMPYLNQNYSEFLSEYYDEMNLFADSSNPNMIYNNLQHLYSYCNESKILKYTFIYYFLHKLYILTFLYPLRLCSKLSKFLKSQLYRLVSFFIVLLYLYNSFGDIRSNIVPFPGYVTYPKDYNFLKELLIKPQSSSFSQTQNNDLYKTWNGEAIINFKWRVFGRYYYAGIWILFIIYLTCFTLASIPCDIFNEEDRKKLFLFSIILGFIHLLFEVRQFIWSPIKWISDIWNLFDLGAYLVPVITSIYCYMNGKDMDYIKAISAVSCLLLDIKFLLFFRAFESFGIYFAIIIEPKSNFSESEWGDLNDSNNPWALTKKYHQVTEDGNMSKNATLIEEPDKSTNLFSNYPNSILSMYLFLTGDRNSLSAWSPNDNPLMIILMIIFSFVIVVYLMNLFIGLLNMAIEADNNRASYLAQKALILREIELFYLFPQQRRWKTWFPDIIYYYADADKIVKAN</sequence>
<organism evidence="8 9">
    <name type="scientific">Rhizophagus irregularis</name>
    <dbReference type="NCBI Taxonomy" id="588596"/>
    <lineage>
        <taxon>Eukaryota</taxon>
        <taxon>Fungi</taxon>
        <taxon>Fungi incertae sedis</taxon>
        <taxon>Mucoromycota</taxon>
        <taxon>Glomeromycotina</taxon>
        <taxon>Glomeromycetes</taxon>
        <taxon>Glomerales</taxon>
        <taxon>Glomeraceae</taxon>
        <taxon>Rhizophagus</taxon>
    </lineage>
</organism>
<dbReference type="InterPro" id="IPR005821">
    <property type="entry name" value="Ion_trans_dom"/>
</dbReference>
<dbReference type="PANTHER" id="PTHR10582:SF2">
    <property type="entry name" value="INACTIVE"/>
    <property type="match status" value="1"/>
</dbReference>
<dbReference type="GO" id="GO:0005216">
    <property type="term" value="F:monoatomic ion channel activity"/>
    <property type="evidence" value="ECO:0007669"/>
    <property type="project" value="InterPro"/>
</dbReference>
<evidence type="ECO:0000259" key="7">
    <source>
        <dbReference type="Pfam" id="PF00520"/>
    </source>
</evidence>
<dbReference type="Gene3D" id="1.10.287.70">
    <property type="match status" value="1"/>
</dbReference>
<dbReference type="EMBL" id="LLXL01000853">
    <property type="protein sequence ID" value="PKK68325.1"/>
    <property type="molecule type" value="Genomic_DNA"/>
</dbReference>
<dbReference type="VEuPathDB" id="FungiDB:RhiirA1_465210"/>
<feature type="domain" description="Ion transport" evidence="7">
    <location>
        <begin position="919"/>
        <end position="998"/>
    </location>
</feature>
<keyword evidence="2 6" id="KW-0812">Transmembrane</keyword>
<dbReference type="VEuPathDB" id="FungiDB:FUN_004217"/>
<dbReference type="VEuPathDB" id="FungiDB:RhiirA1_469249"/>
<protein>
    <recommendedName>
        <fullName evidence="7">Ion transport domain-containing protein</fullName>
    </recommendedName>
</protein>
<dbReference type="AlphaFoldDB" id="A0A2N1N347"/>
<evidence type="ECO:0000256" key="6">
    <source>
        <dbReference type="SAM" id="Phobius"/>
    </source>
</evidence>
<feature type="transmembrane region" description="Helical" evidence="6">
    <location>
        <begin position="788"/>
        <end position="809"/>
    </location>
</feature>
<comment type="caution">
    <text evidence="8">The sequence shown here is derived from an EMBL/GenBank/DDBJ whole genome shotgun (WGS) entry which is preliminary data.</text>
</comment>
<keyword evidence="5 6" id="KW-0472">Membrane</keyword>
<dbReference type="VEuPathDB" id="FungiDB:FUN_002665"/>
<feature type="transmembrane region" description="Helical" evidence="6">
    <location>
        <begin position="643"/>
        <end position="662"/>
    </location>
</feature>
<evidence type="ECO:0000256" key="3">
    <source>
        <dbReference type="ARBA" id="ARBA00022737"/>
    </source>
</evidence>
<reference evidence="8 9" key="1">
    <citation type="submission" date="2016-04" db="EMBL/GenBank/DDBJ databases">
        <title>Genome analyses suggest a sexual origin of heterokaryosis in a supposedly ancient asexual fungus.</title>
        <authorList>
            <person name="Ropars J."/>
            <person name="Sedzielewska K."/>
            <person name="Noel J."/>
            <person name="Charron P."/>
            <person name="Farinelli L."/>
            <person name="Marton T."/>
            <person name="Kruger M."/>
            <person name="Pelin A."/>
            <person name="Brachmann A."/>
            <person name="Corradi N."/>
        </authorList>
    </citation>
    <scope>NUCLEOTIDE SEQUENCE [LARGE SCALE GENOMIC DNA]</scope>
    <source>
        <strain evidence="8 9">C2</strain>
    </source>
</reference>
<comment type="subcellular location">
    <subcellularLocation>
        <location evidence="1">Membrane</location>
        <topology evidence="1">Multi-pass membrane protein</topology>
    </subcellularLocation>
</comment>
<dbReference type="GO" id="GO:0098703">
    <property type="term" value="P:calcium ion import across plasma membrane"/>
    <property type="evidence" value="ECO:0007669"/>
    <property type="project" value="TreeGrafter"/>
</dbReference>
<evidence type="ECO:0000256" key="1">
    <source>
        <dbReference type="ARBA" id="ARBA00004141"/>
    </source>
</evidence>
<feature type="transmembrane region" description="Helical" evidence="6">
    <location>
        <begin position="674"/>
        <end position="691"/>
    </location>
</feature>
<evidence type="ECO:0000256" key="2">
    <source>
        <dbReference type="ARBA" id="ARBA00022692"/>
    </source>
</evidence>
<gene>
    <name evidence="8" type="ORF">RhiirC2_782404</name>
</gene>
<dbReference type="VEuPathDB" id="FungiDB:RhiirFUN_020484"/>
<dbReference type="GO" id="GO:0005886">
    <property type="term" value="C:plasma membrane"/>
    <property type="evidence" value="ECO:0007669"/>
    <property type="project" value="TreeGrafter"/>
</dbReference>
<keyword evidence="4 6" id="KW-1133">Transmembrane helix</keyword>
<accession>A0A2N1N347</accession>
<reference evidence="8 9" key="2">
    <citation type="submission" date="2017-10" db="EMBL/GenBank/DDBJ databases">
        <title>Extensive intraspecific genome diversity in a model arbuscular mycorrhizal fungus.</title>
        <authorList>
            <person name="Chen E.C.H."/>
            <person name="Morin E."/>
            <person name="Baudet D."/>
            <person name="Noel J."/>
            <person name="Ndikumana S."/>
            <person name="Charron P."/>
            <person name="St-Onge C."/>
            <person name="Giorgi J."/>
            <person name="Grigoriev I.V."/>
            <person name="Roux C."/>
            <person name="Martin F.M."/>
            <person name="Corradi N."/>
        </authorList>
    </citation>
    <scope>NUCLEOTIDE SEQUENCE [LARGE SCALE GENOMIC DNA]</scope>
    <source>
        <strain evidence="8 9">C2</strain>
    </source>
</reference>
<evidence type="ECO:0000313" key="8">
    <source>
        <dbReference type="EMBL" id="PKK68325.1"/>
    </source>
</evidence>
<dbReference type="InterPro" id="IPR024862">
    <property type="entry name" value="TRPV"/>
</dbReference>
<evidence type="ECO:0000256" key="5">
    <source>
        <dbReference type="ARBA" id="ARBA00023136"/>
    </source>
</evidence>
<dbReference type="Pfam" id="PF00520">
    <property type="entry name" value="Ion_trans"/>
    <property type="match status" value="1"/>
</dbReference>
<name>A0A2N1N347_9GLOM</name>
<dbReference type="VEuPathDB" id="FungiDB:RhiirFUN_002760"/>
<dbReference type="PANTHER" id="PTHR10582">
    <property type="entry name" value="TRANSIENT RECEPTOR POTENTIAL ION CHANNEL PROTEIN"/>
    <property type="match status" value="1"/>
</dbReference>
<evidence type="ECO:0000313" key="9">
    <source>
        <dbReference type="Proteomes" id="UP000233469"/>
    </source>
</evidence>
<proteinExistence type="predicted"/>
<feature type="transmembrane region" description="Helical" evidence="6">
    <location>
        <begin position="821"/>
        <end position="839"/>
    </location>
</feature>
<evidence type="ECO:0000256" key="4">
    <source>
        <dbReference type="ARBA" id="ARBA00022989"/>
    </source>
</evidence>
<feature type="transmembrane region" description="Helical" evidence="6">
    <location>
        <begin position="964"/>
        <end position="988"/>
    </location>
</feature>
<dbReference type="Proteomes" id="UP000233469">
    <property type="component" value="Unassembled WGS sequence"/>
</dbReference>
<feature type="transmembrane region" description="Helical" evidence="6">
    <location>
        <begin position="754"/>
        <end position="776"/>
    </location>
</feature>
<keyword evidence="3" id="KW-0677">Repeat</keyword>